<organism evidence="1 2">
    <name type="scientific">Rhodosorus marinus</name>
    <dbReference type="NCBI Taxonomy" id="101924"/>
    <lineage>
        <taxon>Eukaryota</taxon>
        <taxon>Rhodophyta</taxon>
        <taxon>Stylonematophyceae</taxon>
        <taxon>Stylonematales</taxon>
        <taxon>Stylonemataceae</taxon>
        <taxon>Rhodosorus</taxon>
    </lineage>
</organism>
<gene>
    <name evidence="1" type="ORF">NDN08_006068</name>
</gene>
<protein>
    <submittedName>
        <fullName evidence="1">Uncharacterized protein</fullName>
    </submittedName>
</protein>
<reference evidence="1 2" key="1">
    <citation type="journal article" date="2023" name="Nat. Commun.">
        <title>Origin of minicircular mitochondrial genomes in red algae.</title>
        <authorList>
            <person name="Lee Y."/>
            <person name="Cho C.H."/>
            <person name="Lee Y.M."/>
            <person name="Park S.I."/>
            <person name="Yang J.H."/>
            <person name="West J.A."/>
            <person name="Bhattacharya D."/>
            <person name="Yoon H.S."/>
        </authorList>
    </citation>
    <scope>NUCLEOTIDE SEQUENCE [LARGE SCALE GENOMIC DNA]</scope>
    <source>
        <strain evidence="1 2">CCMP1338</strain>
        <tissue evidence="1">Whole cell</tissue>
    </source>
</reference>
<accession>A0AAV8UJM9</accession>
<keyword evidence="2" id="KW-1185">Reference proteome</keyword>
<evidence type="ECO:0000313" key="2">
    <source>
        <dbReference type="Proteomes" id="UP001157974"/>
    </source>
</evidence>
<comment type="caution">
    <text evidence="1">The sequence shown here is derived from an EMBL/GenBank/DDBJ whole genome shotgun (WGS) entry which is preliminary data.</text>
</comment>
<name>A0AAV8UJM9_9RHOD</name>
<dbReference type="Proteomes" id="UP001157974">
    <property type="component" value="Unassembled WGS sequence"/>
</dbReference>
<proteinExistence type="predicted"/>
<sequence length="69" mass="7699">MGVAPLFALKLKLSGEIRIEAASRTMEFPLKLPVSGSIFVRCFWYDGPPRAVFVSQNRGTVVIRCMLAR</sequence>
<dbReference type="EMBL" id="JAMWBK010000008">
    <property type="protein sequence ID" value="KAJ8902748.1"/>
    <property type="molecule type" value="Genomic_DNA"/>
</dbReference>
<dbReference type="AlphaFoldDB" id="A0AAV8UJM9"/>
<evidence type="ECO:0000313" key="1">
    <source>
        <dbReference type="EMBL" id="KAJ8902748.1"/>
    </source>
</evidence>